<comment type="subcellular location">
    <subcellularLocation>
        <location evidence="1">Mitochondrion membrane</location>
        <topology evidence="1">Multi-pass membrane protein</topology>
    </subcellularLocation>
</comment>
<dbReference type="GO" id="GO:1990575">
    <property type="term" value="P:mitochondrial L-ornithine transmembrane transport"/>
    <property type="evidence" value="ECO:0007669"/>
    <property type="project" value="TreeGrafter"/>
</dbReference>
<feature type="repeat" description="Solcar" evidence="9">
    <location>
        <begin position="268"/>
        <end position="360"/>
    </location>
</feature>
<keyword evidence="4 9" id="KW-0812">Transmembrane</keyword>
<protein>
    <recommendedName>
        <fullName evidence="14">Mitochondrial carrier</fullName>
    </recommendedName>
</protein>
<dbReference type="SUPFAM" id="SSF103506">
    <property type="entry name" value="Mitochondrial carrier"/>
    <property type="match status" value="1"/>
</dbReference>
<reference evidence="12" key="1">
    <citation type="submission" date="2022-07" db="EMBL/GenBank/DDBJ databases">
        <title>Genome Sequence of Physisporinus lineatus.</title>
        <authorList>
            <person name="Buettner E."/>
        </authorList>
    </citation>
    <scope>NUCLEOTIDE SEQUENCE</scope>
    <source>
        <strain evidence="12">VT162</strain>
    </source>
</reference>
<keyword evidence="7" id="KW-0496">Mitochondrion</keyword>
<evidence type="ECO:0000256" key="7">
    <source>
        <dbReference type="ARBA" id="ARBA00023128"/>
    </source>
</evidence>
<dbReference type="GO" id="GO:0000064">
    <property type="term" value="F:L-ornithine transmembrane transporter activity"/>
    <property type="evidence" value="ECO:0007669"/>
    <property type="project" value="TreeGrafter"/>
</dbReference>
<evidence type="ECO:0000256" key="9">
    <source>
        <dbReference type="PROSITE-ProRule" id="PRU00282"/>
    </source>
</evidence>
<evidence type="ECO:0000256" key="10">
    <source>
        <dbReference type="RuleBase" id="RU000488"/>
    </source>
</evidence>
<sequence>MESSPDALAFRGEESKDSVLIRAAKDISFGSIAGMISKVFEHPFDLTKVRLQSQVLDETARFNGPIDCLTQTFKKEGIRGLYRGLPAPIVGAMAENASLFLSYNELQNAIRWTTKQPLSQELSLGQIALAAGGAGAITSFFLTPIELVKCKMQVQMLMAPSALSTSASTVAGTAGTAAAATLSATAPSTSFQKLPGPISVLMSVLRSEGIRGLWLGQTGTLIRETGGGAAWFVSKEAVARLLVARRSHQHRDHHSSDSLTSQQKKIELEPWESAVSGAFAGISYNLALFPADTVKSAMQTEAELRPRAPGQPGPTFGGTLRAMYKAGGVKGLYAGCGITVARAVPSSALIFLIYDGLSTRFS</sequence>
<dbReference type="InterPro" id="IPR050567">
    <property type="entry name" value="Mitochondrial_Carrier"/>
</dbReference>
<keyword evidence="5" id="KW-0677">Repeat</keyword>
<evidence type="ECO:0000256" key="1">
    <source>
        <dbReference type="ARBA" id="ARBA00004225"/>
    </source>
</evidence>
<proteinExistence type="inferred from homology"/>
<dbReference type="InterPro" id="IPR018108">
    <property type="entry name" value="MCP_transmembrane"/>
</dbReference>
<feature type="repeat" description="Solcar" evidence="9">
    <location>
        <begin position="122"/>
        <end position="241"/>
    </location>
</feature>
<dbReference type="EMBL" id="JANAWD010000022">
    <property type="protein sequence ID" value="KAJ3490774.1"/>
    <property type="molecule type" value="Genomic_DNA"/>
</dbReference>
<dbReference type="PANTHER" id="PTHR45624:SF31">
    <property type="entry name" value="MITOCHONDRIAL ORNITHINE TRANSPORTER 1"/>
    <property type="match status" value="1"/>
</dbReference>
<evidence type="ECO:0000256" key="11">
    <source>
        <dbReference type="SAM" id="Phobius"/>
    </source>
</evidence>
<evidence type="ECO:0000313" key="12">
    <source>
        <dbReference type="EMBL" id="KAJ3490774.1"/>
    </source>
</evidence>
<evidence type="ECO:0000256" key="6">
    <source>
        <dbReference type="ARBA" id="ARBA00022989"/>
    </source>
</evidence>
<dbReference type="Gene3D" id="1.50.40.10">
    <property type="entry name" value="Mitochondrial carrier domain"/>
    <property type="match status" value="1"/>
</dbReference>
<dbReference type="Proteomes" id="UP001212997">
    <property type="component" value="Unassembled WGS sequence"/>
</dbReference>
<feature type="transmembrane region" description="Helical" evidence="11">
    <location>
        <begin position="331"/>
        <end position="354"/>
    </location>
</feature>
<dbReference type="PANTHER" id="PTHR45624">
    <property type="entry name" value="MITOCHONDRIAL BASIC AMINO ACIDS TRANSPORTER-RELATED"/>
    <property type="match status" value="1"/>
</dbReference>
<keyword evidence="3 10" id="KW-0813">Transport</keyword>
<evidence type="ECO:0000256" key="2">
    <source>
        <dbReference type="ARBA" id="ARBA00006375"/>
    </source>
</evidence>
<feature type="transmembrane region" description="Helical" evidence="11">
    <location>
        <begin position="127"/>
        <end position="148"/>
    </location>
</feature>
<evidence type="ECO:0000256" key="8">
    <source>
        <dbReference type="ARBA" id="ARBA00023136"/>
    </source>
</evidence>
<gene>
    <name evidence="12" type="ORF">NLI96_g1186</name>
</gene>
<comment type="caution">
    <text evidence="12">The sequence shown here is derived from an EMBL/GenBank/DDBJ whole genome shotgun (WGS) entry which is preliminary data.</text>
</comment>
<keyword evidence="6 11" id="KW-1133">Transmembrane helix</keyword>
<comment type="similarity">
    <text evidence="2 10">Belongs to the mitochondrial carrier (TC 2.A.29) family.</text>
</comment>
<evidence type="ECO:0000256" key="3">
    <source>
        <dbReference type="ARBA" id="ARBA00022448"/>
    </source>
</evidence>
<accession>A0AAD5YHR5</accession>
<keyword evidence="8 9" id="KW-0472">Membrane</keyword>
<dbReference type="AlphaFoldDB" id="A0AAD5YHR5"/>
<dbReference type="Pfam" id="PF00153">
    <property type="entry name" value="Mito_carr"/>
    <property type="match status" value="3"/>
</dbReference>
<evidence type="ECO:0000256" key="5">
    <source>
        <dbReference type="ARBA" id="ARBA00022737"/>
    </source>
</evidence>
<feature type="repeat" description="Solcar" evidence="9">
    <location>
        <begin position="21"/>
        <end position="109"/>
    </location>
</feature>
<name>A0AAD5YHR5_9APHY</name>
<evidence type="ECO:0000313" key="13">
    <source>
        <dbReference type="Proteomes" id="UP001212997"/>
    </source>
</evidence>
<evidence type="ECO:0000256" key="4">
    <source>
        <dbReference type="ARBA" id="ARBA00022692"/>
    </source>
</evidence>
<dbReference type="PROSITE" id="PS50920">
    <property type="entry name" value="SOLCAR"/>
    <property type="match status" value="3"/>
</dbReference>
<dbReference type="InterPro" id="IPR023395">
    <property type="entry name" value="MCP_dom_sf"/>
</dbReference>
<organism evidence="12 13">
    <name type="scientific">Meripilus lineatus</name>
    <dbReference type="NCBI Taxonomy" id="2056292"/>
    <lineage>
        <taxon>Eukaryota</taxon>
        <taxon>Fungi</taxon>
        <taxon>Dikarya</taxon>
        <taxon>Basidiomycota</taxon>
        <taxon>Agaricomycotina</taxon>
        <taxon>Agaricomycetes</taxon>
        <taxon>Polyporales</taxon>
        <taxon>Meripilaceae</taxon>
        <taxon>Meripilus</taxon>
    </lineage>
</organism>
<evidence type="ECO:0008006" key="14">
    <source>
        <dbReference type="Google" id="ProtNLM"/>
    </source>
</evidence>
<dbReference type="GO" id="GO:0031966">
    <property type="term" value="C:mitochondrial membrane"/>
    <property type="evidence" value="ECO:0007669"/>
    <property type="project" value="UniProtKB-SubCell"/>
</dbReference>
<keyword evidence="13" id="KW-1185">Reference proteome</keyword>